<organism evidence="8 9">
    <name type="scientific">Coemansia pectinata</name>
    <dbReference type="NCBI Taxonomy" id="1052879"/>
    <lineage>
        <taxon>Eukaryota</taxon>
        <taxon>Fungi</taxon>
        <taxon>Fungi incertae sedis</taxon>
        <taxon>Zoopagomycota</taxon>
        <taxon>Kickxellomycotina</taxon>
        <taxon>Kickxellomycetes</taxon>
        <taxon>Kickxellales</taxon>
        <taxon>Kickxellaceae</taxon>
        <taxon>Coemansia</taxon>
    </lineage>
</organism>
<evidence type="ECO:0000256" key="2">
    <source>
        <dbReference type="ARBA" id="ARBA00005025"/>
    </source>
</evidence>
<keyword evidence="5" id="KW-0100">Branched-chain amino acid biosynthesis</keyword>
<dbReference type="GO" id="GO:0009082">
    <property type="term" value="P:branched-chain amino acid biosynthetic process"/>
    <property type="evidence" value="ECO:0007669"/>
    <property type="project" value="UniProtKB-KW"/>
</dbReference>
<proteinExistence type="inferred from homology"/>
<dbReference type="Proteomes" id="UP001140011">
    <property type="component" value="Unassembled WGS sequence"/>
</dbReference>
<evidence type="ECO:0000256" key="5">
    <source>
        <dbReference type="ARBA" id="ARBA00023304"/>
    </source>
</evidence>
<feature type="region of interest" description="Disordered" evidence="6">
    <location>
        <begin position="25"/>
        <end position="47"/>
    </location>
</feature>
<dbReference type="FunFam" id="3.30.70.260:FF:000001">
    <property type="entry name" value="Acetolactate synthase, small subunit"/>
    <property type="match status" value="2"/>
</dbReference>
<feature type="domain" description="ACT" evidence="7">
    <location>
        <begin position="402"/>
        <end position="476"/>
    </location>
</feature>
<protein>
    <submittedName>
        <fullName evidence="8">Acetolactate synthase, regulatory subunit</fullName>
        <ecNumber evidence="8">2.2.1.6</ecNumber>
    </submittedName>
</protein>
<dbReference type="GO" id="GO:1990610">
    <property type="term" value="F:acetolactate synthase regulator activity"/>
    <property type="evidence" value="ECO:0007669"/>
    <property type="project" value="InterPro"/>
</dbReference>
<evidence type="ECO:0000313" key="9">
    <source>
        <dbReference type="Proteomes" id="UP001140011"/>
    </source>
</evidence>
<dbReference type="InterPro" id="IPR054480">
    <property type="entry name" value="AHAS_small-like_ACT"/>
</dbReference>
<dbReference type="InterPro" id="IPR002912">
    <property type="entry name" value="ACT_dom"/>
</dbReference>
<dbReference type="EMBL" id="JANBUH010000088">
    <property type="protein sequence ID" value="KAJ2754901.1"/>
    <property type="molecule type" value="Genomic_DNA"/>
</dbReference>
<evidence type="ECO:0000256" key="4">
    <source>
        <dbReference type="ARBA" id="ARBA00022605"/>
    </source>
</evidence>
<evidence type="ECO:0000259" key="7">
    <source>
        <dbReference type="PROSITE" id="PS51671"/>
    </source>
</evidence>
<dbReference type="Gene3D" id="3.30.70.260">
    <property type="match status" value="2"/>
</dbReference>
<dbReference type="Gene3D" id="3.30.70.1150">
    <property type="entry name" value="ACT-like. Chain A, domain 2"/>
    <property type="match status" value="2"/>
</dbReference>
<dbReference type="PANTHER" id="PTHR31242:SF2">
    <property type="entry name" value="ACETOLACTATE SYNTHASE SMALL SUBUNIT, MITOCHONDRIAL"/>
    <property type="match status" value="1"/>
</dbReference>
<dbReference type="GO" id="GO:0008652">
    <property type="term" value="P:amino acid biosynthetic process"/>
    <property type="evidence" value="ECO:0007669"/>
    <property type="project" value="UniProtKB-KW"/>
</dbReference>
<dbReference type="AlphaFoldDB" id="A0A9W8H0U0"/>
<dbReference type="NCBIfam" id="TIGR00119">
    <property type="entry name" value="acolac_sm"/>
    <property type="match status" value="2"/>
</dbReference>
<dbReference type="Pfam" id="PF22629">
    <property type="entry name" value="ACT_AHAS_ss"/>
    <property type="match status" value="2"/>
</dbReference>
<accession>A0A9W8H0U0</accession>
<dbReference type="InterPro" id="IPR019455">
    <property type="entry name" value="Acetolactate_synth_ssu_C"/>
</dbReference>
<dbReference type="GO" id="GO:0042645">
    <property type="term" value="C:mitochondrial nucleoid"/>
    <property type="evidence" value="ECO:0007669"/>
    <property type="project" value="TreeGrafter"/>
</dbReference>
<dbReference type="SUPFAM" id="SSF55021">
    <property type="entry name" value="ACT-like"/>
    <property type="match status" value="4"/>
</dbReference>
<keyword evidence="9" id="KW-1185">Reference proteome</keyword>
<evidence type="ECO:0000313" key="8">
    <source>
        <dbReference type="EMBL" id="KAJ2754901.1"/>
    </source>
</evidence>
<evidence type="ECO:0000256" key="3">
    <source>
        <dbReference type="ARBA" id="ARBA00006341"/>
    </source>
</evidence>
<dbReference type="InterPro" id="IPR004789">
    <property type="entry name" value="Acetalactate_synth_ssu"/>
</dbReference>
<keyword evidence="4" id="KW-0028">Amino-acid biosynthesis</keyword>
<comment type="similarity">
    <text evidence="3">Belongs to the acetolactate synthase small subunit family.</text>
</comment>
<dbReference type="CDD" id="cd04878">
    <property type="entry name" value="ACT_AHAS"/>
    <property type="match status" value="2"/>
</dbReference>
<dbReference type="InterPro" id="IPR053050">
    <property type="entry name" value="ALS_regulatory_subunit"/>
</dbReference>
<dbReference type="GO" id="GO:0003984">
    <property type="term" value="F:acetolactate synthase activity"/>
    <property type="evidence" value="ECO:0007669"/>
    <property type="project" value="UniProtKB-EC"/>
</dbReference>
<gene>
    <name evidence="8" type="primary">ILV6</name>
    <name evidence="8" type="ORF">GGI19_002052</name>
</gene>
<reference evidence="8" key="1">
    <citation type="submission" date="2022-07" db="EMBL/GenBank/DDBJ databases">
        <title>Phylogenomic reconstructions and comparative analyses of Kickxellomycotina fungi.</title>
        <authorList>
            <person name="Reynolds N.K."/>
            <person name="Stajich J.E."/>
            <person name="Barry K."/>
            <person name="Grigoriev I.V."/>
            <person name="Crous P."/>
            <person name="Smith M.E."/>
        </authorList>
    </citation>
    <scope>NUCLEOTIDE SEQUENCE</scope>
    <source>
        <strain evidence="8">BCRC 34297</strain>
    </source>
</reference>
<dbReference type="PROSITE" id="PS51671">
    <property type="entry name" value="ACT"/>
    <property type="match status" value="2"/>
</dbReference>
<dbReference type="GO" id="GO:0005948">
    <property type="term" value="C:acetolactate synthase complex"/>
    <property type="evidence" value="ECO:0007669"/>
    <property type="project" value="TreeGrafter"/>
</dbReference>
<comment type="pathway">
    <text evidence="2">Amino-acid biosynthesis; L-valine biosynthesis; L-valine from pyruvate: step 1/4.</text>
</comment>
<evidence type="ECO:0000256" key="1">
    <source>
        <dbReference type="ARBA" id="ARBA00004974"/>
    </source>
</evidence>
<name>A0A9W8H0U0_9FUNG</name>
<dbReference type="InterPro" id="IPR027271">
    <property type="entry name" value="Acetolactate_synth/TF_NikR_C"/>
</dbReference>
<keyword evidence="8" id="KW-0808">Transferase</keyword>
<feature type="region of interest" description="Disordered" evidence="6">
    <location>
        <begin position="591"/>
        <end position="613"/>
    </location>
</feature>
<feature type="domain" description="ACT" evidence="7">
    <location>
        <begin position="74"/>
        <end position="148"/>
    </location>
</feature>
<dbReference type="EC" id="2.2.1.6" evidence="8"/>
<dbReference type="InterPro" id="IPR039557">
    <property type="entry name" value="AHAS_ACT"/>
</dbReference>
<dbReference type="Pfam" id="PF10369">
    <property type="entry name" value="ALS_ss_C"/>
    <property type="match status" value="2"/>
</dbReference>
<comment type="caution">
    <text evidence="8">The sequence shown here is derived from an EMBL/GenBank/DDBJ whole genome shotgun (WGS) entry which is preliminary data.</text>
</comment>
<evidence type="ECO:0000256" key="6">
    <source>
        <dbReference type="SAM" id="MobiDB-lite"/>
    </source>
</evidence>
<dbReference type="PANTHER" id="PTHR31242">
    <property type="entry name" value="ACETOLACTATE SYNTHASE SMALL SUBUNIT, MITOCHONDRIAL"/>
    <property type="match status" value="1"/>
</dbReference>
<sequence length="613" mass="66097">MLARHSVAAALRVARASNTLTLVRHSTRKAGQPQSPSPSSPGSWYGRGTSTADAVSNIIYKTPTAQKTSHHIHVLNCFMQDEPGILTRATGIMAARGYNIDSVVVSRTEIPGLSRMTITVKGEQAVVQQARKQLEDLPQVWAVVDLSDAKVVEREILLIKLSTLGPEHLRCGDNTCTPRQPLSPTAVHERERQMAEEQRMEGSADFSATPPHVQVVECSRRLGYIRNLATMFGAKVIDVGAECCIVELCAKSDRVDAFMKIAAPFGILEAARSGRMAMSRAAKLSLYEDQDAPADEAEAAQMFTRLVIAPKGLGRVPSVVAAAARAMSTSNAAAAAKGKEQNNNGGKVNESSTAAMEFKQQHPRQLRRLPRVEVGPSAAEQAVSNILYNTPIAPKMQTERHILDCLAQDEPGVLSRVTGIMAARGFNIDSLVASKTEVPGLSRMTLVLKGPAIVMEQAKKQLEDLVPVWAVLDYGHTRIIERESLLVKVSIVRPQEGGGVAASAEEGAEALSDNAFLDSQDRLHALKQLADLFNGEILDVAQNTAVVSINAKSDRVDAFLKLVRPFGILEAVRSGIMAMPRSGNITLFESEQSSPHATISHDDLPDLSNLPPS</sequence>
<dbReference type="InterPro" id="IPR045865">
    <property type="entry name" value="ACT-like_dom_sf"/>
</dbReference>
<comment type="pathway">
    <text evidence="1">Amino-acid biosynthesis; L-isoleucine biosynthesis; L-isoleucine from 2-oxobutanoate: step 1/4.</text>
</comment>
<dbReference type="OrthoDB" id="2013116at2759"/>